<dbReference type="InterPro" id="IPR036259">
    <property type="entry name" value="MFS_trans_sf"/>
</dbReference>
<dbReference type="InterPro" id="IPR011701">
    <property type="entry name" value="MFS"/>
</dbReference>
<dbReference type="SUPFAM" id="SSF103473">
    <property type="entry name" value="MFS general substrate transporter"/>
    <property type="match status" value="1"/>
</dbReference>
<feature type="transmembrane region" description="Helical" evidence="6">
    <location>
        <begin position="45"/>
        <end position="71"/>
    </location>
</feature>
<keyword evidence="5 6" id="KW-0472">Membrane</keyword>
<dbReference type="InterPro" id="IPR020846">
    <property type="entry name" value="MFS_dom"/>
</dbReference>
<feature type="domain" description="Major facilitator superfamily (MFS) profile" evidence="7">
    <location>
        <begin position="45"/>
        <end position="473"/>
    </location>
</feature>
<dbReference type="EMBL" id="JBHFFA010000007">
    <property type="protein sequence ID" value="KAL2613739.1"/>
    <property type="molecule type" value="Genomic_DNA"/>
</dbReference>
<dbReference type="PANTHER" id="PTHR23504:SF15">
    <property type="entry name" value="MAJOR FACILITATOR SUPERFAMILY (MFS) PROFILE DOMAIN-CONTAINING PROTEIN"/>
    <property type="match status" value="1"/>
</dbReference>
<feature type="transmembrane region" description="Helical" evidence="6">
    <location>
        <begin position="216"/>
        <end position="239"/>
    </location>
</feature>
<evidence type="ECO:0000313" key="9">
    <source>
        <dbReference type="Proteomes" id="UP001605036"/>
    </source>
</evidence>
<dbReference type="PROSITE" id="PS50850">
    <property type="entry name" value="MFS"/>
    <property type="match status" value="1"/>
</dbReference>
<feature type="transmembrane region" description="Helical" evidence="6">
    <location>
        <begin position="412"/>
        <end position="437"/>
    </location>
</feature>
<dbReference type="AlphaFoldDB" id="A0ABD1XY61"/>
<keyword evidence="9" id="KW-1185">Reference proteome</keyword>
<evidence type="ECO:0000256" key="1">
    <source>
        <dbReference type="ARBA" id="ARBA00004141"/>
    </source>
</evidence>
<feature type="transmembrane region" description="Helical" evidence="6">
    <location>
        <begin position="116"/>
        <end position="132"/>
    </location>
</feature>
<sequence>MGVLERGEKEEDEYKVPLLESLYPDCPGCKCAYLTGKDAGPPFKLLSMVMLVDLCNGLPISSLYPFIYFMVDDFGIAAKKEDIGYYAGAVGSAFMVGRLVSSVPWGIFADKYGRKTVFYLGLITTIIFQMIFGTTKNFWVAISARFLLGSLNGMTGPLKAYASEVCNEQNQAWGLSTISTSWSLGLILGPAMGGYFARPAANFPSIVSQDGFLAQYPYILPSIIQSAFALVGFVVVWNLPETVHKHEKIDSSFDEYQRKPSESAEPKESLLSNWALMASVTVYSVWSCVEFSFTEIFSLWSVSPRASDGLGLPTSAAGIVLAVSGFSVFVFNMTIFPIIAHYLGPILVTRVPAMITVVLLALFPFVSRLDGTLEWIALNILALTRTVLSTAVLTGTFMLINNSVPTNQRGAANGISITFVALARTVGPAFAGAVFAWSQSRPHATFLPGVQLVFAALELCVVVAIITTFPPFLPKTTNRPYYITHPQEEPDPYKDVESH</sequence>
<evidence type="ECO:0000259" key="7">
    <source>
        <dbReference type="PROSITE" id="PS50850"/>
    </source>
</evidence>
<gene>
    <name evidence="8" type="ORF">R1flu_025431</name>
</gene>
<feature type="transmembrane region" description="Helical" evidence="6">
    <location>
        <begin position="274"/>
        <end position="297"/>
    </location>
</feature>
<dbReference type="Proteomes" id="UP001605036">
    <property type="component" value="Unassembled WGS sequence"/>
</dbReference>
<evidence type="ECO:0000256" key="4">
    <source>
        <dbReference type="ARBA" id="ARBA00022989"/>
    </source>
</evidence>
<evidence type="ECO:0000256" key="3">
    <source>
        <dbReference type="ARBA" id="ARBA00022692"/>
    </source>
</evidence>
<feature type="transmembrane region" description="Helical" evidence="6">
    <location>
        <begin position="173"/>
        <end position="196"/>
    </location>
</feature>
<feature type="transmembrane region" description="Helical" evidence="6">
    <location>
        <begin position="351"/>
        <end position="369"/>
    </location>
</feature>
<dbReference type="CDD" id="cd17330">
    <property type="entry name" value="MFS_SLC46_TetA_like"/>
    <property type="match status" value="1"/>
</dbReference>
<evidence type="ECO:0000256" key="2">
    <source>
        <dbReference type="ARBA" id="ARBA00022448"/>
    </source>
</evidence>
<dbReference type="Gene3D" id="1.20.1250.20">
    <property type="entry name" value="MFS general substrate transporter like domains"/>
    <property type="match status" value="1"/>
</dbReference>
<comment type="subcellular location">
    <subcellularLocation>
        <location evidence="1">Membrane</location>
        <topology evidence="1">Multi-pass membrane protein</topology>
    </subcellularLocation>
</comment>
<evidence type="ECO:0000256" key="5">
    <source>
        <dbReference type="ARBA" id="ARBA00023136"/>
    </source>
</evidence>
<name>A0ABD1XY61_9MARC</name>
<proteinExistence type="predicted"/>
<comment type="caution">
    <text evidence="8">The sequence shown here is derived from an EMBL/GenBank/DDBJ whole genome shotgun (WGS) entry which is preliminary data.</text>
</comment>
<dbReference type="Pfam" id="PF07690">
    <property type="entry name" value="MFS_1"/>
    <property type="match status" value="1"/>
</dbReference>
<evidence type="ECO:0000256" key="6">
    <source>
        <dbReference type="SAM" id="Phobius"/>
    </source>
</evidence>
<feature type="transmembrane region" description="Helical" evidence="6">
    <location>
        <begin position="375"/>
        <end position="400"/>
    </location>
</feature>
<organism evidence="8 9">
    <name type="scientific">Riccia fluitans</name>
    <dbReference type="NCBI Taxonomy" id="41844"/>
    <lineage>
        <taxon>Eukaryota</taxon>
        <taxon>Viridiplantae</taxon>
        <taxon>Streptophyta</taxon>
        <taxon>Embryophyta</taxon>
        <taxon>Marchantiophyta</taxon>
        <taxon>Marchantiopsida</taxon>
        <taxon>Marchantiidae</taxon>
        <taxon>Marchantiales</taxon>
        <taxon>Ricciaceae</taxon>
        <taxon>Riccia</taxon>
    </lineage>
</organism>
<keyword evidence="2" id="KW-0813">Transport</keyword>
<dbReference type="GO" id="GO:0016020">
    <property type="term" value="C:membrane"/>
    <property type="evidence" value="ECO:0007669"/>
    <property type="project" value="UniProtKB-SubCell"/>
</dbReference>
<feature type="transmembrane region" description="Helical" evidence="6">
    <location>
        <begin position="317"/>
        <end position="339"/>
    </location>
</feature>
<keyword evidence="4 6" id="KW-1133">Transmembrane helix</keyword>
<evidence type="ECO:0000313" key="8">
    <source>
        <dbReference type="EMBL" id="KAL2613739.1"/>
    </source>
</evidence>
<dbReference type="PANTHER" id="PTHR23504">
    <property type="entry name" value="MAJOR FACILITATOR SUPERFAMILY DOMAIN-CONTAINING PROTEIN 10"/>
    <property type="match status" value="1"/>
</dbReference>
<feature type="transmembrane region" description="Helical" evidence="6">
    <location>
        <begin position="83"/>
        <end position="109"/>
    </location>
</feature>
<keyword evidence="3 6" id="KW-0812">Transmembrane</keyword>
<feature type="transmembrane region" description="Helical" evidence="6">
    <location>
        <begin position="449"/>
        <end position="473"/>
    </location>
</feature>
<protein>
    <recommendedName>
        <fullName evidence="7">Major facilitator superfamily (MFS) profile domain-containing protein</fullName>
    </recommendedName>
</protein>
<reference evidence="8 9" key="1">
    <citation type="submission" date="2024-09" db="EMBL/GenBank/DDBJ databases">
        <title>Chromosome-scale assembly of Riccia fluitans.</title>
        <authorList>
            <person name="Paukszto L."/>
            <person name="Sawicki J."/>
            <person name="Karawczyk K."/>
            <person name="Piernik-Szablinska J."/>
            <person name="Szczecinska M."/>
            <person name="Mazdziarz M."/>
        </authorList>
    </citation>
    <scope>NUCLEOTIDE SEQUENCE [LARGE SCALE GENOMIC DNA]</scope>
    <source>
        <strain evidence="8">Rf_01</strain>
        <tissue evidence="8">Aerial parts of the thallus</tissue>
    </source>
</reference>
<accession>A0ABD1XY61</accession>